<protein>
    <submittedName>
        <fullName evidence="2">Uncharacterized protein</fullName>
    </submittedName>
</protein>
<proteinExistence type="predicted"/>
<organism evidence="2 3">
    <name type="scientific">Streptomyces tamarix</name>
    <dbReference type="NCBI Taxonomy" id="3078565"/>
    <lineage>
        <taxon>Bacteria</taxon>
        <taxon>Bacillati</taxon>
        <taxon>Actinomycetota</taxon>
        <taxon>Actinomycetes</taxon>
        <taxon>Kitasatosporales</taxon>
        <taxon>Streptomycetaceae</taxon>
        <taxon>Streptomyces</taxon>
    </lineage>
</organism>
<keyword evidence="3" id="KW-1185">Reference proteome</keyword>
<feature type="region of interest" description="Disordered" evidence="1">
    <location>
        <begin position="1"/>
        <end position="21"/>
    </location>
</feature>
<accession>A0ABU3QFC1</accession>
<gene>
    <name evidence="2" type="ORF">RND61_05210</name>
</gene>
<sequence length="85" mass="8947">MSTAVPADGYEPPQAPAPGTLVVDTSCGDRVGEFREVVGPCWSLRPVSGGPAWEAAPQHVRAASPSERLHAITARQNARSRGELL</sequence>
<reference evidence="2 3" key="1">
    <citation type="submission" date="2023-09" db="EMBL/GenBank/DDBJ databases">
        <title>Streptomyces sp. nov.: A antagonism against Alternaria gaisen Producing Streptochlin, Isolated from Tamarix root soil.</title>
        <authorList>
            <person name="Chen Y."/>
        </authorList>
    </citation>
    <scope>NUCLEOTIDE SEQUENCE [LARGE SCALE GENOMIC DNA]</scope>
    <source>
        <strain evidence="2 3">TRM76323</strain>
    </source>
</reference>
<comment type="caution">
    <text evidence="2">The sequence shown here is derived from an EMBL/GenBank/DDBJ whole genome shotgun (WGS) entry which is preliminary data.</text>
</comment>
<evidence type="ECO:0000256" key="1">
    <source>
        <dbReference type="SAM" id="MobiDB-lite"/>
    </source>
</evidence>
<name>A0ABU3QFC1_9ACTN</name>
<dbReference type="EMBL" id="JAWCTQ010000004">
    <property type="protein sequence ID" value="MDT9681473.1"/>
    <property type="molecule type" value="Genomic_DNA"/>
</dbReference>
<evidence type="ECO:0000313" key="2">
    <source>
        <dbReference type="EMBL" id="MDT9681473.1"/>
    </source>
</evidence>
<dbReference type="Proteomes" id="UP001250181">
    <property type="component" value="Unassembled WGS sequence"/>
</dbReference>
<evidence type="ECO:0000313" key="3">
    <source>
        <dbReference type="Proteomes" id="UP001250181"/>
    </source>
</evidence>